<gene>
    <name evidence="1" type="ORF">T310_6727</name>
</gene>
<accession>A0A0F4YLY2</accession>
<dbReference type="AlphaFoldDB" id="A0A0F4YLY2"/>
<reference evidence="1 2" key="1">
    <citation type="submission" date="2015-04" db="EMBL/GenBank/DDBJ databases">
        <authorList>
            <person name="Heijne W.H."/>
            <person name="Fedorova N.D."/>
            <person name="Nierman W.C."/>
            <person name="Vollebregt A.W."/>
            <person name="Zhao Z."/>
            <person name="Wu L."/>
            <person name="Kumar M."/>
            <person name="Stam H."/>
            <person name="van den Berg M.A."/>
            <person name="Pel H.J."/>
        </authorList>
    </citation>
    <scope>NUCLEOTIDE SEQUENCE [LARGE SCALE GENOMIC DNA]</scope>
    <source>
        <strain evidence="1 2">CBS 393.64</strain>
    </source>
</reference>
<comment type="caution">
    <text evidence="1">The sequence shown here is derived from an EMBL/GenBank/DDBJ whole genome shotgun (WGS) entry which is preliminary data.</text>
</comment>
<proteinExistence type="predicted"/>
<dbReference type="Proteomes" id="UP000053958">
    <property type="component" value="Unassembled WGS sequence"/>
</dbReference>
<sequence length="91" mass="10047">PDQACGAKTTCLNCVRLGSCFATIVSQSFRPYMAAEEVTDKSENAILTPPSSAKSRRRVSKLAIRVLWEVRLIPMTLLSNPPDPYTALYQT</sequence>
<protein>
    <submittedName>
        <fullName evidence="1">Uncharacterized protein</fullName>
    </submittedName>
</protein>
<organism evidence="1 2">
    <name type="scientific">Rasamsonia emersonii (strain ATCC 16479 / CBS 393.64 / IMI 116815)</name>
    <dbReference type="NCBI Taxonomy" id="1408163"/>
    <lineage>
        <taxon>Eukaryota</taxon>
        <taxon>Fungi</taxon>
        <taxon>Dikarya</taxon>
        <taxon>Ascomycota</taxon>
        <taxon>Pezizomycotina</taxon>
        <taxon>Eurotiomycetes</taxon>
        <taxon>Eurotiomycetidae</taxon>
        <taxon>Eurotiales</taxon>
        <taxon>Trichocomaceae</taxon>
        <taxon>Rasamsonia</taxon>
    </lineage>
</organism>
<dbReference type="GeneID" id="25319017"/>
<keyword evidence="2" id="KW-1185">Reference proteome</keyword>
<dbReference type="RefSeq" id="XP_013325909.1">
    <property type="nucleotide sequence ID" value="XM_013470455.1"/>
</dbReference>
<evidence type="ECO:0000313" key="2">
    <source>
        <dbReference type="Proteomes" id="UP000053958"/>
    </source>
</evidence>
<evidence type="ECO:0000313" key="1">
    <source>
        <dbReference type="EMBL" id="KKA19297.1"/>
    </source>
</evidence>
<name>A0A0F4YLY2_RASE3</name>
<feature type="non-terminal residue" evidence="1">
    <location>
        <position position="1"/>
    </location>
</feature>
<dbReference type="EMBL" id="LASV01000361">
    <property type="protein sequence ID" value="KKA19297.1"/>
    <property type="molecule type" value="Genomic_DNA"/>
</dbReference>